<geneLocation type="plastid" evidence="9"/>
<evidence type="ECO:0000313" key="9">
    <source>
        <dbReference type="EMBL" id="AYR05794.1"/>
    </source>
</evidence>
<keyword evidence="2" id="KW-0699">rRNA-binding</keyword>
<dbReference type="Gene3D" id="3.40.5.10">
    <property type="entry name" value="Ribosomal protein L9, N-terminal domain"/>
    <property type="match status" value="1"/>
</dbReference>
<dbReference type="InterPro" id="IPR036791">
    <property type="entry name" value="Ribosomal_bL9_C_sf"/>
</dbReference>
<dbReference type="PANTHER" id="PTHR21368">
    <property type="entry name" value="50S RIBOSOMAL PROTEIN L9"/>
    <property type="match status" value="1"/>
</dbReference>
<evidence type="ECO:0000256" key="1">
    <source>
        <dbReference type="ARBA" id="ARBA00010605"/>
    </source>
</evidence>
<dbReference type="GO" id="GO:1990904">
    <property type="term" value="C:ribonucleoprotein complex"/>
    <property type="evidence" value="ECO:0007669"/>
    <property type="project" value="UniProtKB-KW"/>
</dbReference>
<dbReference type="InterPro" id="IPR036935">
    <property type="entry name" value="Ribosomal_bL9_N_sf"/>
</dbReference>
<reference evidence="9" key="1">
    <citation type="journal article" date="2018" name="Genome Biol. Evol.">
        <title>Mitochondrial and Plastid Genomes from Coralline Red Algae Provide Insights into the Incongruent Evolutionary Histories of Organelles.</title>
        <authorList>
            <person name="Lee J."/>
            <person name="Song H.J."/>
            <person name="In Park S."/>
            <person name="Lee Y.M."/>
            <person name="Jeong S.Y."/>
            <person name="Oh Cho T."/>
            <person name="Kim J.H."/>
            <person name="Choi H.G."/>
            <person name="Choi C.G."/>
            <person name="Nelson W.A."/>
            <person name="Fredericq S."/>
            <person name="Bhattacharya D."/>
            <person name="Su Yoon H."/>
        </authorList>
    </citation>
    <scope>NUCLEOTIDE SEQUENCE</scope>
</reference>
<dbReference type="GO" id="GO:0005840">
    <property type="term" value="C:ribosome"/>
    <property type="evidence" value="ECO:0007669"/>
    <property type="project" value="UniProtKB-KW"/>
</dbReference>
<dbReference type="EMBL" id="MH281627">
    <property type="protein sequence ID" value="AYR05794.1"/>
    <property type="molecule type" value="Genomic_DNA"/>
</dbReference>
<evidence type="ECO:0000256" key="3">
    <source>
        <dbReference type="ARBA" id="ARBA00022884"/>
    </source>
</evidence>
<dbReference type="SUPFAM" id="SSF55658">
    <property type="entry name" value="L9 N-domain-like"/>
    <property type="match status" value="1"/>
</dbReference>
<dbReference type="GO" id="GO:0003735">
    <property type="term" value="F:structural constituent of ribosome"/>
    <property type="evidence" value="ECO:0007669"/>
    <property type="project" value="InterPro"/>
</dbReference>
<dbReference type="Pfam" id="PF03948">
    <property type="entry name" value="Ribosomal_L9_C"/>
    <property type="match status" value="1"/>
</dbReference>
<organism evidence="9">
    <name type="scientific">Lithothamnion sp</name>
    <dbReference type="NCBI Taxonomy" id="1940749"/>
    <lineage>
        <taxon>Eukaryota</taxon>
        <taxon>Rhodophyta</taxon>
        <taxon>Florideophyceae</taxon>
        <taxon>Corallinophycidae</taxon>
        <taxon>Hapalidiales</taxon>
        <taxon>Hapalidiaceae</taxon>
        <taxon>Melobesioideae</taxon>
        <taxon>Lithothamnion</taxon>
    </lineage>
</organism>
<dbReference type="Gene3D" id="3.10.430.100">
    <property type="entry name" value="Ribosomal protein L9, C-terminal domain"/>
    <property type="match status" value="1"/>
</dbReference>
<feature type="domain" description="Ribosomal protein L9" evidence="7">
    <location>
        <begin position="5"/>
        <end position="51"/>
    </location>
</feature>
<feature type="domain" description="Large ribosomal subunit protein bL9 C-terminal" evidence="8">
    <location>
        <begin position="71"/>
        <end position="149"/>
    </location>
</feature>
<comment type="similarity">
    <text evidence="1">Belongs to the bacterial ribosomal protein bL9 family.</text>
</comment>
<dbReference type="Pfam" id="PF01281">
    <property type="entry name" value="Ribosomal_L9_N"/>
    <property type="match status" value="1"/>
</dbReference>
<dbReference type="InterPro" id="IPR000244">
    <property type="entry name" value="Ribosomal_bL9"/>
</dbReference>
<dbReference type="InterPro" id="IPR020070">
    <property type="entry name" value="Ribosomal_bL9_N"/>
</dbReference>
<dbReference type="InterPro" id="IPR020069">
    <property type="entry name" value="Ribosomal_bL9_C"/>
</dbReference>
<protein>
    <recommendedName>
        <fullName evidence="6">50S ribosomal protein L9, chloroplastic</fullName>
    </recommendedName>
</protein>
<accession>A0A3G3MG36</accession>
<evidence type="ECO:0000256" key="5">
    <source>
        <dbReference type="ARBA" id="ARBA00023274"/>
    </source>
</evidence>
<gene>
    <name evidence="9" type="primary">rpl9</name>
</gene>
<dbReference type="GO" id="GO:0019843">
    <property type="term" value="F:rRNA binding"/>
    <property type="evidence" value="ECO:0007669"/>
    <property type="project" value="UniProtKB-KW"/>
</dbReference>
<dbReference type="InterPro" id="IPR009027">
    <property type="entry name" value="Ribosomal_bL9/RNase_H1_N"/>
</dbReference>
<sequence>MKKNIQVIIKQEGSSLGPINTTKSLALGYVFNYLIPNNIVEIASKGKVKHINMLNNIKSTQAKINYNNNLKIKTNLEKIQKINIRKKLGQNQQIFGRITENEVIEYVFALTGKRLDKKQIQLPNIKAIGIYDISIRIQENINTIIKLQILPSIF</sequence>
<dbReference type="GO" id="GO:0006412">
    <property type="term" value="P:translation"/>
    <property type="evidence" value="ECO:0007669"/>
    <property type="project" value="InterPro"/>
</dbReference>
<keyword evidence="9" id="KW-0934">Plastid</keyword>
<dbReference type="NCBIfam" id="TIGR00158">
    <property type="entry name" value="L9"/>
    <property type="match status" value="1"/>
</dbReference>
<keyword evidence="3" id="KW-0694">RNA-binding</keyword>
<evidence type="ECO:0000259" key="7">
    <source>
        <dbReference type="Pfam" id="PF01281"/>
    </source>
</evidence>
<evidence type="ECO:0000259" key="8">
    <source>
        <dbReference type="Pfam" id="PF03948"/>
    </source>
</evidence>
<dbReference type="InterPro" id="IPR020594">
    <property type="entry name" value="Ribosomal_bL9_bac/chp"/>
</dbReference>
<keyword evidence="4 9" id="KW-0689">Ribosomal protein</keyword>
<keyword evidence="5" id="KW-0687">Ribonucleoprotein</keyword>
<proteinExistence type="inferred from homology"/>
<evidence type="ECO:0000256" key="6">
    <source>
        <dbReference type="ARBA" id="ARBA00035427"/>
    </source>
</evidence>
<name>A0A3G3MG36_9FLOR</name>
<evidence type="ECO:0000256" key="2">
    <source>
        <dbReference type="ARBA" id="ARBA00022730"/>
    </source>
</evidence>
<dbReference type="AlphaFoldDB" id="A0A3G3MG36"/>
<evidence type="ECO:0000256" key="4">
    <source>
        <dbReference type="ARBA" id="ARBA00022980"/>
    </source>
</evidence>
<dbReference type="SUPFAM" id="SSF55653">
    <property type="entry name" value="Ribosomal protein L9 C-domain"/>
    <property type="match status" value="1"/>
</dbReference>